<dbReference type="EMBL" id="QNUK01000236">
    <property type="protein sequence ID" value="KAF5897412.1"/>
    <property type="molecule type" value="Genomic_DNA"/>
</dbReference>
<dbReference type="Proteomes" id="UP000727407">
    <property type="component" value="Unassembled WGS sequence"/>
</dbReference>
<evidence type="ECO:0000313" key="2">
    <source>
        <dbReference type="EMBL" id="KAF5897412.1"/>
    </source>
</evidence>
<keyword evidence="3" id="KW-1185">Reference proteome</keyword>
<protein>
    <submittedName>
        <fullName evidence="2">Uncharacterized protein</fullName>
    </submittedName>
</protein>
<organism evidence="2 3">
    <name type="scientific">Clarias magur</name>
    <name type="common">Asian catfish</name>
    <name type="synonym">Macropteronotus magur</name>
    <dbReference type="NCBI Taxonomy" id="1594786"/>
    <lineage>
        <taxon>Eukaryota</taxon>
        <taxon>Metazoa</taxon>
        <taxon>Chordata</taxon>
        <taxon>Craniata</taxon>
        <taxon>Vertebrata</taxon>
        <taxon>Euteleostomi</taxon>
        <taxon>Actinopterygii</taxon>
        <taxon>Neopterygii</taxon>
        <taxon>Teleostei</taxon>
        <taxon>Ostariophysi</taxon>
        <taxon>Siluriformes</taxon>
        <taxon>Clariidae</taxon>
        <taxon>Clarias</taxon>
    </lineage>
</organism>
<evidence type="ECO:0000256" key="1">
    <source>
        <dbReference type="SAM" id="MobiDB-lite"/>
    </source>
</evidence>
<reference evidence="2" key="1">
    <citation type="submission" date="2020-07" db="EMBL/GenBank/DDBJ databases">
        <title>Clarias magur genome sequencing, assembly and annotation.</title>
        <authorList>
            <person name="Kushwaha B."/>
            <person name="Kumar R."/>
            <person name="Das P."/>
            <person name="Joshi C.G."/>
            <person name="Kumar D."/>
            <person name="Nagpure N.S."/>
            <person name="Pandey M."/>
            <person name="Agarwal S."/>
            <person name="Srivastava S."/>
            <person name="Singh M."/>
            <person name="Sahoo L."/>
            <person name="Jayasankar P."/>
            <person name="Meher P.K."/>
            <person name="Koringa P.G."/>
            <person name="Iquebal M.A."/>
            <person name="Das S.P."/>
            <person name="Bit A."/>
            <person name="Patnaik S."/>
            <person name="Patel N."/>
            <person name="Shah T.M."/>
            <person name="Hinsu A."/>
            <person name="Jena J.K."/>
        </authorList>
    </citation>
    <scope>NUCLEOTIDE SEQUENCE</scope>
    <source>
        <strain evidence="2">CIFAMagur01</strain>
        <tissue evidence="2">Testis</tissue>
    </source>
</reference>
<feature type="compositionally biased region" description="Polar residues" evidence="1">
    <location>
        <begin position="82"/>
        <end position="97"/>
    </location>
</feature>
<dbReference type="AlphaFoldDB" id="A0A8J4UL46"/>
<sequence length="169" mass="18405">MFPVHSVLFTKPKHFLLDPDSRLSVKTINPAVILISSFIKKLCSASPLHIAPPEFLSLRTAASLTVPSQFLREILWSASENPRNAASTSGSSENRCGSTRGRASVTPGHAAGTRGPRIRSIENSLAPIQCPFVQEETLSDFSGRPMLRIDLESELVLPEALKGNPNHEH</sequence>
<comment type="caution">
    <text evidence="2">The sequence shown here is derived from an EMBL/GenBank/DDBJ whole genome shotgun (WGS) entry which is preliminary data.</text>
</comment>
<gene>
    <name evidence="2" type="ORF">DAT39_012864</name>
</gene>
<feature type="region of interest" description="Disordered" evidence="1">
    <location>
        <begin position="82"/>
        <end position="116"/>
    </location>
</feature>
<evidence type="ECO:0000313" key="3">
    <source>
        <dbReference type="Proteomes" id="UP000727407"/>
    </source>
</evidence>
<feature type="non-terminal residue" evidence="2">
    <location>
        <position position="169"/>
    </location>
</feature>
<proteinExistence type="predicted"/>
<name>A0A8J4UL46_CLAMG</name>
<accession>A0A8J4UL46</accession>